<proteinExistence type="predicted"/>
<dbReference type="EMBL" id="MPUH01000016">
    <property type="protein sequence ID" value="OMJ95140.1"/>
    <property type="molecule type" value="Genomic_DNA"/>
</dbReference>
<comment type="caution">
    <text evidence="1">The sequence shown here is derived from an EMBL/GenBank/DDBJ whole genome shotgun (WGS) entry which is preliminary data.</text>
</comment>
<evidence type="ECO:0000313" key="2">
    <source>
        <dbReference type="Proteomes" id="UP000187209"/>
    </source>
</evidence>
<sequence>MLKEVFKAAGRQVNKLRTNFLHPYWDRFRSKERSRRWNLHYALSMSSWYRQVIRSGWINPTALDIFVPIAEYKWPLISNSRFNRELTKFMFSFRDETSTNRNVNNLMFITGPELSGKTWLFKQNLEKFNNSNLPHLLVEVDLSIYGALNFDTFLNVFEGAIKDSLIEKSESKHKDHNYLTGQMVLDILTFTHDRLYLEIQLTKILEKSAKGDDLIYLNPDQKKKLLDFLGLNATRAPKSTFIIDNFINICEIIKDKNNLSEHKSSVKGALDLAYAFYVQEEIESCPEKMFPGIYRTGIKTTWFLLDVLNLIGGYHEMNEERNDYPHVLVAIENGHKLLDIETAEDRPRSWIESLAMRLYNDYSWRRHIPVIIESKGNYLNSQIYDDLNMLENSFSTIEWKGFENNMQMKNELKHIFREQHIELIYNNIGNNLHDVRIFTDGLVYSKKEPDFYRNLDCEGQEFELEYNKFLYKISQVYLRPEIKHLFEEGTLDYAILDACYNIVKTNGHLIAVGPIGEEVRQKAIIKSFVETGLLYIEKHFSTIFSRKIYTKFFSRYYKSSIKKMTPLEKLDYNRWVLFKGLHIKDMKYRECLEKEDVYSDHKNEYNWDVDLYGDHYGRRDDPGHEGFQLINRQTGRPWFYSYGKFTELAPIKYIIMPFSVFLGKAANFPFGYLHLRQKHKEEGNPEPPISSYFFRWLERRSTVDSTLPQADSEIKLGLNKEEYDRAWLKLAYLYDHPEHFRKPIKWRTIRRWAREIHIGSKNKISKTSNDNNSS</sequence>
<dbReference type="AlphaFoldDB" id="A0A1R2D1Q4"/>
<keyword evidence="2" id="KW-1185">Reference proteome</keyword>
<reference evidence="1 2" key="1">
    <citation type="submission" date="2016-11" db="EMBL/GenBank/DDBJ databases">
        <title>The macronuclear genome of Stentor coeruleus: a giant cell with tiny introns.</title>
        <authorList>
            <person name="Slabodnick M."/>
            <person name="Ruby J.G."/>
            <person name="Reiff S.B."/>
            <person name="Swart E.C."/>
            <person name="Gosai S."/>
            <person name="Prabakaran S."/>
            <person name="Witkowska E."/>
            <person name="Larue G.E."/>
            <person name="Fisher S."/>
            <person name="Freeman R.M."/>
            <person name="Gunawardena J."/>
            <person name="Chu W."/>
            <person name="Stover N.A."/>
            <person name="Gregory B.D."/>
            <person name="Nowacki M."/>
            <person name="Derisi J."/>
            <person name="Roy S.W."/>
            <person name="Marshall W.F."/>
            <person name="Sood P."/>
        </authorList>
    </citation>
    <scope>NUCLEOTIDE SEQUENCE [LARGE SCALE GENOMIC DNA]</scope>
    <source>
        <strain evidence="1">WM001</strain>
    </source>
</reference>
<accession>A0A1R2D1Q4</accession>
<organism evidence="1 2">
    <name type="scientific">Stentor coeruleus</name>
    <dbReference type="NCBI Taxonomy" id="5963"/>
    <lineage>
        <taxon>Eukaryota</taxon>
        <taxon>Sar</taxon>
        <taxon>Alveolata</taxon>
        <taxon>Ciliophora</taxon>
        <taxon>Postciliodesmatophora</taxon>
        <taxon>Heterotrichea</taxon>
        <taxon>Heterotrichida</taxon>
        <taxon>Stentoridae</taxon>
        <taxon>Stentor</taxon>
    </lineage>
</organism>
<evidence type="ECO:0000313" key="1">
    <source>
        <dbReference type="EMBL" id="OMJ95140.1"/>
    </source>
</evidence>
<gene>
    <name evidence="1" type="ORF">SteCoe_1508</name>
</gene>
<dbReference type="OrthoDB" id="286949at2759"/>
<protein>
    <submittedName>
        <fullName evidence="1">Uncharacterized protein</fullName>
    </submittedName>
</protein>
<dbReference type="Proteomes" id="UP000187209">
    <property type="component" value="Unassembled WGS sequence"/>
</dbReference>
<name>A0A1R2D1Q4_9CILI</name>